<accession>A0ACC0GPD4</accession>
<organism evidence="1 2">
    <name type="scientific">Camellia lanceoleosa</name>
    <dbReference type="NCBI Taxonomy" id="1840588"/>
    <lineage>
        <taxon>Eukaryota</taxon>
        <taxon>Viridiplantae</taxon>
        <taxon>Streptophyta</taxon>
        <taxon>Embryophyta</taxon>
        <taxon>Tracheophyta</taxon>
        <taxon>Spermatophyta</taxon>
        <taxon>Magnoliopsida</taxon>
        <taxon>eudicotyledons</taxon>
        <taxon>Gunneridae</taxon>
        <taxon>Pentapetalae</taxon>
        <taxon>asterids</taxon>
        <taxon>Ericales</taxon>
        <taxon>Theaceae</taxon>
        <taxon>Camellia</taxon>
    </lineage>
</organism>
<sequence>MKGGKFAIVRVSGIFLVAAVIGVIVVGVNNKSFSDSGSGGKSSDDLSTSSKSVASICSYTDYKQTCVSSLDMMANNQSATPQDFLQAAINFTINQRELKKAMSDGLFNATQLTDNALSIVSTISQLLSTFDINLDMSASFRRLLETSSEGDGGGADGGRRGYPDWISMVDRKLLGASKNSGRQLKPNAVVAKDESGQYKTIATALAAYPKNNKGRYIIYIKEGIYDEYITVTKDQVNVFMYGDRSRKTMVTGKKSNTGGFPTFRTAF</sequence>
<protein>
    <submittedName>
        <fullName evidence="1">Pectinesterase/pectinesterase inhibitor 13</fullName>
    </submittedName>
</protein>
<reference evidence="1 2" key="1">
    <citation type="journal article" date="2022" name="Plant J.">
        <title>Chromosome-level genome of Camellia lanceoleosa provides a valuable resource for understanding genome evolution and self-incompatibility.</title>
        <authorList>
            <person name="Gong W."/>
            <person name="Xiao S."/>
            <person name="Wang L."/>
            <person name="Liao Z."/>
            <person name="Chang Y."/>
            <person name="Mo W."/>
            <person name="Hu G."/>
            <person name="Li W."/>
            <person name="Zhao G."/>
            <person name="Zhu H."/>
            <person name="Hu X."/>
            <person name="Ji K."/>
            <person name="Xiang X."/>
            <person name="Song Q."/>
            <person name="Yuan D."/>
            <person name="Jin S."/>
            <person name="Zhang L."/>
        </authorList>
    </citation>
    <scope>NUCLEOTIDE SEQUENCE [LARGE SCALE GENOMIC DNA]</scope>
    <source>
        <strain evidence="1">SQ_2022a</strain>
    </source>
</reference>
<comment type="caution">
    <text evidence="1">The sequence shown here is derived from an EMBL/GenBank/DDBJ whole genome shotgun (WGS) entry which is preliminary data.</text>
</comment>
<dbReference type="Proteomes" id="UP001060215">
    <property type="component" value="Chromosome 9"/>
</dbReference>
<keyword evidence="2" id="KW-1185">Reference proteome</keyword>
<name>A0ACC0GPD4_9ERIC</name>
<gene>
    <name evidence="1" type="ORF">LOK49_LG08G03437</name>
</gene>
<dbReference type="EMBL" id="CM045766">
    <property type="protein sequence ID" value="KAI8002337.1"/>
    <property type="molecule type" value="Genomic_DNA"/>
</dbReference>
<proteinExistence type="predicted"/>
<evidence type="ECO:0000313" key="1">
    <source>
        <dbReference type="EMBL" id="KAI8002337.1"/>
    </source>
</evidence>
<evidence type="ECO:0000313" key="2">
    <source>
        <dbReference type="Proteomes" id="UP001060215"/>
    </source>
</evidence>